<gene>
    <name evidence="2" type="ORF">FHX64_000509</name>
</gene>
<dbReference type="GO" id="GO:0016052">
    <property type="term" value="P:carbohydrate catabolic process"/>
    <property type="evidence" value="ECO:0007669"/>
    <property type="project" value="InterPro"/>
</dbReference>
<evidence type="ECO:0000313" key="3">
    <source>
        <dbReference type="Proteomes" id="UP000544222"/>
    </source>
</evidence>
<dbReference type="Gene3D" id="2.60.40.1190">
    <property type="match status" value="1"/>
</dbReference>
<dbReference type="Pfam" id="PF16011">
    <property type="entry name" value="CBM9_2"/>
    <property type="match status" value="1"/>
</dbReference>
<protein>
    <recommendedName>
        <fullName evidence="1">Carbohydrate-binding domain-containing protein</fullName>
    </recommendedName>
</protein>
<keyword evidence="3" id="KW-1185">Reference proteome</keyword>
<dbReference type="RefSeq" id="WP_183412251.1">
    <property type="nucleotide sequence ID" value="NZ_JACHYB010000001.1"/>
</dbReference>
<feature type="domain" description="Carbohydrate-binding" evidence="1">
    <location>
        <begin position="30"/>
        <end position="214"/>
    </location>
</feature>
<dbReference type="GO" id="GO:0004553">
    <property type="term" value="F:hydrolase activity, hydrolyzing O-glycosyl compounds"/>
    <property type="evidence" value="ECO:0007669"/>
    <property type="project" value="InterPro"/>
</dbReference>
<dbReference type="AlphaFoldDB" id="A0A7W5DP44"/>
<accession>A0A7W5DP44</accession>
<reference evidence="2 3" key="1">
    <citation type="submission" date="2020-08" db="EMBL/GenBank/DDBJ databases">
        <title>Genomic Encyclopedia of Type Strains, Phase IV (KMG-IV): sequencing the most valuable type-strain genomes for metagenomic binning, comparative biology and taxonomic classification.</title>
        <authorList>
            <person name="Goeker M."/>
        </authorList>
    </citation>
    <scope>NUCLEOTIDE SEQUENCE [LARGE SCALE GENOMIC DNA]</scope>
    <source>
        <strain evidence="2 3">DSM 27471</strain>
    </source>
</reference>
<dbReference type="InterPro" id="IPR010502">
    <property type="entry name" value="Carb-bd_dom_fam9"/>
</dbReference>
<evidence type="ECO:0000259" key="1">
    <source>
        <dbReference type="Pfam" id="PF16011"/>
    </source>
</evidence>
<evidence type="ECO:0000313" key="2">
    <source>
        <dbReference type="EMBL" id="MBB3186346.1"/>
    </source>
</evidence>
<dbReference type="CDD" id="cd09620">
    <property type="entry name" value="CBM9_like_3"/>
    <property type="match status" value="1"/>
</dbReference>
<comment type="caution">
    <text evidence="2">The sequence shown here is derived from an EMBL/GenBank/DDBJ whole genome shotgun (WGS) entry which is preliminary data.</text>
</comment>
<dbReference type="EMBL" id="JACHYB010000001">
    <property type="protein sequence ID" value="MBB3186346.1"/>
    <property type="molecule type" value="Genomic_DNA"/>
</dbReference>
<organism evidence="2 3">
    <name type="scientific">Microbacter margulisiae</name>
    <dbReference type="NCBI Taxonomy" id="1350067"/>
    <lineage>
        <taxon>Bacteria</taxon>
        <taxon>Pseudomonadati</taxon>
        <taxon>Bacteroidota</taxon>
        <taxon>Bacteroidia</taxon>
        <taxon>Bacteroidales</taxon>
        <taxon>Porphyromonadaceae</taxon>
        <taxon>Microbacter</taxon>
    </lineage>
</organism>
<sequence length="215" mass="25057">MKSIIIPYIPQLNDATAEIAANVLEENGREGNIEHVNWPDLFPYKPISFFWAGRSTTHLFIKYSVIGNVLRAINDRDQTPVWEDSCIEFFCQLPEHTEYMNFEFNCIGACYSGIYTEPRHGKLRPTNEMVQIDRYPSMEKKAFNEMEGIFEWELTVAIPFKLLGIRPDHLPKKIMGNFYKCADGTSMKHYVSWSPINTKSPDFHRPEFFGELLFE</sequence>
<dbReference type="SUPFAM" id="SSF49344">
    <property type="entry name" value="CBD9-like"/>
    <property type="match status" value="1"/>
</dbReference>
<dbReference type="Proteomes" id="UP000544222">
    <property type="component" value="Unassembled WGS sequence"/>
</dbReference>
<proteinExistence type="predicted"/>
<dbReference type="GO" id="GO:0030246">
    <property type="term" value="F:carbohydrate binding"/>
    <property type="evidence" value="ECO:0007669"/>
    <property type="project" value="InterPro"/>
</dbReference>
<name>A0A7W5DP44_9PORP</name>